<comment type="caution">
    <text evidence="7">The sequence shown here is derived from an EMBL/GenBank/DDBJ whole genome shotgun (WGS) entry which is preliminary data.</text>
</comment>
<comment type="function">
    <text evidence="6">May nick specific sequences that contain T:G mispairs resulting from m5C-deamination.</text>
</comment>
<protein>
    <recommendedName>
        <fullName evidence="6">Very short patch repair endonuclease</fullName>
        <ecNumber evidence="6">3.1.-.-</ecNumber>
    </recommendedName>
</protein>
<dbReference type="RefSeq" id="WP_071155463.1">
    <property type="nucleotide sequence ID" value="NZ_MBRJ01000004.1"/>
</dbReference>
<dbReference type="GO" id="GO:0004519">
    <property type="term" value="F:endonuclease activity"/>
    <property type="evidence" value="ECO:0007669"/>
    <property type="project" value="UniProtKB-KW"/>
</dbReference>
<evidence type="ECO:0000256" key="2">
    <source>
        <dbReference type="ARBA" id="ARBA00022759"/>
    </source>
</evidence>
<evidence type="ECO:0000256" key="4">
    <source>
        <dbReference type="ARBA" id="ARBA00022801"/>
    </source>
</evidence>
<dbReference type="EC" id="3.1.-.-" evidence="6"/>
<keyword evidence="2 6" id="KW-0255">Endonuclease</keyword>
<keyword evidence="1 6" id="KW-0540">Nuclease</keyword>
<keyword evidence="3 6" id="KW-0227">DNA damage</keyword>
<accession>A0ABX3CYW0</accession>
<evidence type="ECO:0000256" key="6">
    <source>
        <dbReference type="PIRNR" id="PIRNR018267"/>
    </source>
</evidence>
<dbReference type="EMBL" id="MBRJ01000004">
    <property type="protein sequence ID" value="OHX50686.1"/>
    <property type="molecule type" value="Genomic_DNA"/>
</dbReference>
<keyword evidence="8" id="KW-1185">Reference proteome</keyword>
<dbReference type="InterPro" id="IPR011335">
    <property type="entry name" value="Restrct_endonuc-II-like"/>
</dbReference>
<dbReference type="PIRSF" id="PIRSF018267">
    <property type="entry name" value="VSR_endonuc"/>
    <property type="match status" value="1"/>
</dbReference>
<dbReference type="NCBIfam" id="TIGR00632">
    <property type="entry name" value="vsr"/>
    <property type="match status" value="1"/>
</dbReference>
<dbReference type="SUPFAM" id="SSF52980">
    <property type="entry name" value="Restriction endonuclease-like"/>
    <property type="match status" value="1"/>
</dbReference>
<proteinExistence type="inferred from homology"/>
<evidence type="ECO:0000256" key="3">
    <source>
        <dbReference type="ARBA" id="ARBA00022763"/>
    </source>
</evidence>
<evidence type="ECO:0000313" key="7">
    <source>
        <dbReference type="EMBL" id="OHX50686.1"/>
    </source>
</evidence>
<dbReference type="InterPro" id="IPR004603">
    <property type="entry name" value="DNA_mismatch_endonuc_vsr"/>
</dbReference>
<keyword evidence="5 6" id="KW-0234">DNA repair</keyword>
<organism evidence="7 8">
    <name type="scientific">Cytobacillus oceanisediminis</name>
    <dbReference type="NCBI Taxonomy" id="665099"/>
    <lineage>
        <taxon>Bacteria</taxon>
        <taxon>Bacillati</taxon>
        <taxon>Bacillota</taxon>
        <taxon>Bacilli</taxon>
        <taxon>Bacillales</taxon>
        <taxon>Bacillaceae</taxon>
        <taxon>Cytobacillus</taxon>
    </lineage>
</organism>
<dbReference type="CDD" id="cd00221">
    <property type="entry name" value="Vsr"/>
    <property type="match status" value="1"/>
</dbReference>
<evidence type="ECO:0000256" key="5">
    <source>
        <dbReference type="ARBA" id="ARBA00023204"/>
    </source>
</evidence>
<keyword evidence="4 6" id="KW-0378">Hydrolase</keyword>
<comment type="similarity">
    <text evidence="6">Belongs to the vsr family.</text>
</comment>
<dbReference type="Proteomes" id="UP000180194">
    <property type="component" value="Unassembled WGS sequence"/>
</dbReference>
<name>A0ABX3CYW0_9BACI</name>
<gene>
    <name evidence="7" type="ORF">BBV17_06600</name>
</gene>
<evidence type="ECO:0000256" key="1">
    <source>
        <dbReference type="ARBA" id="ARBA00022722"/>
    </source>
</evidence>
<dbReference type="Gene3D" id="3.40.960.10">
    <property type="entry name" value="VSR Endonuclease"/>
    <property type="match status" value="1"/>
</dbReference>
<dbReference type="Pfam" id="PF03852">
    <property type="entry name" value="Vsr"/>
    <property type="match status" value="1"/>
</dbReference>
<reference evidence="7 8" key="1">
    <citation type="submission" date="2016-07" db="EMBL/GenBank/DDBJ databases">
        <title>Bacillus oceanisediminis whole genome.</title>
        <authorList>
            <person name="Pal Y."/>
            <person name="Verma A."/>
            <person name="Mual P."/>
            <person name="Srinivasan K."/>
        </authorList>
    </citation>
    <scope>NUCLEOTIDE SEQUENCE [LARGE SCALE GENOMIC DNA]</scope>
    <source>
        <strain evidence="7 8">Bhandara28</strain>
    </source>
</reference>
<evidence type="ECO:0000313" key="8">
    <source>
        <dbReference type="Proteomes" id="UP000180194"/>
    </source>
</evidence>
<sequence length="141" mass="16883">MTDIVDKNTRSKMMANIKSVSHLEMIVNKKLWGKGVRARRNVKDLFGKPDWAIKKYKVVIFLDSCFWHACPIHGNLPKNNKEFWESKLRRNVERDIEVTKYYQDREWKILRVWEHEVKGDIEKAVNKIIKFINDAKKLNLK</sequence>